<dbReference type="EMBL" id="JABXWR010000001">
    <property type="protein sequence ID" value="NVO66617.1"/>
    <property type="molecule type" value="Genomic_DNA"/>
</dbReference>
<gene>
    <name evidence="1" type="ORF">HWN36_04670</name>
</gene>
<evidence type="ECO:0000313" key="2">
    <source>
        <dbReference type="Proteomes" id="UP000570823"/>
    </source>
</evidence>
<reference evidence="1 2" key="1">
    <citation type="submission" date="2020-06" db="EMBL/GenBank/DDBJ databases">
        <title>Methanofollis fontis sp. nov., a methanogen isolated from marine sediments near a cold seep at Four-Way Closure Ridge offshore southwestern Taiwan.</title>
        <authorList>
            <person name="Chen S.-C."/>
            <person name="Teng N.-H."/>
            <person name="Lin Y.-S."/>
            <person name="Lai M.-C."/>
            <person name="Chen H.-H."/>
            <person name="Wang C.-C."/>
        </authorList>
    </citation>
    <scope>NUCLEOTIDE SEQUENCE [LARGE SCALE GENOMIC DNA]</scope>
    <source>
        <strain evidence="1 2">DSM 2702</strain>
    </source>
</reference>
<keyword evidence="2" id="KW-1185">Reference proteome</keyword>
<sequence>MHYFKDETVLHLYLSVKDCNEPMIDEIQRDAVDILFGMAREGNEEAVAALHDLARTPSLHPLLREQIRYTPGIPLAR</sequence>
<accession>A0A7K4HNJ4</accession>
<dbReference type="OrthoDB" id="109260at2157"/>
<dbReference type="AlphaFoldDB" id="A0A7K4HNJ4"/>
<name>A0A7K4HNJ4_9EURY</name>
<evidence type="ECO:0008006" key="3">
    <source>
        <dbReference type="Google" id="ProtNLM"/>
    </source>
</evidence>
<dbReference type="Proteomes" id="UP000570823">
    <property type="component" value="Unassembled WGS sequence"/>
</dbReference>
<evidence type="ECO:0000313" key="1">
    <source>
        <dbReference type="EMBL" id="NVO66617.1"/>
    </source>
</evidence>
<proteinExistence type="predicted"/>
<dbReference type="RefSeq" id="WP_176788295.1">
    <property type="nucleotide sequence ID" value="NZ_JABXWR010000001.1"/>
</dbReference>
<protein>
    <recommendedName>
        <fullName evidence="3">HEAT repeat domain-containing protein</fullName>
    </recommendedName>
</protein>
<organism evidence="1 2">
    <name type="scientific">Methanofollis tationis</name>
    <dbReference type="NCBI Taxonomy" id="81417"/>
    <lineage>
        <taxon>Archaea</taxon>
        <taxon>Methanobacteriati</taxon>
        <taxon>Methanobacteriota</taxon>
        <taxon>Stenosarchaea group</taxon>
        <taxon>Methanomicrobia</taxon>
        <taxon>Methanomicrobiales</taxon>
        <taxon>Methanomicrobiaceae</taxon>
        <taxon>Methanofollis</taxon>
    </lineage>
</organism>
<comment type="caution">
    <text evidence="1">The sequence shown here is derived from an EMBL/GenBank/DDBJ whole genome shotgun (WGS) entry which is preliminary data.</text>
</comment>